<keyword evidence="1" id="KW-1133">Transmembrane helix</keyword>
<name>A0A0S8GBF1_UNCW3</name>
<protein>
    <submittedName>
        <fullName evidence="2">Uncharacterized protein</fullName>
    </submittedName>
</protein>
<accession>A0A0S8GBF1</accession>
<dbReference type="AlphaFoldDB" id="A0A0S8GBF1"/>
<reference evidence="2 3" key="1">
    <citation type="journal article" date="2015" name="Microbiome">
        <title>Genomic resolution of linkages in carbon, nitrogen, and sulfur cycling among widespread estuary sediment bacteria.</title>
        <authorList>
            <person name="Baker B.J."/>
            <person name="Lazar C.S."/>
            <person name="Teske A.P."/>
            <person name="Dick G.J."/>
        </authorList>
    </citation>
    <scope>NUCLEOTIDE SEQUENCE [LARGE SCALE GENOMIC DNA]</scope>
    <source>
        <strain evidence="2">SM23_60</strain>
    </source>
</reference>
<organism evidence="2 3">
    <name type="scientific">candidate division WOR_3 bacterium SM23_60</name>
    <dbReference type="NCBI Taxonomy" id="1703780"/>
    <lineage>
        <taxon>Bacteria</taxon>
        <taxon>Bacteria division WOR-3</taxon>
    </lineage>
</organism>
<proteinExistence type="predicted"/>
<feature type="transmembrane region" description="Helical" evidence="1">
    <location>
        <begin position="32"/>
        <end position="56"/>
    </location>
</feature>
<gene>
    <name evidence="2" type="ORF">AMJ87_09470</name>
</gene>
<feature type="transmembrane region" description="Helical" evidence="1">
    <location>
        <begin position="7"/>
        <end position="26"/>
    </location>
</feature>
<keyword evidence="1" id="KW-0812">Transmembrane</keyword>
<evidence type="ECO:0000313" key="2">
    <source>
        <dbReference type="EMBL" id="KPK70032.1"/>
    </source>
</evidence>
<dbReference type="Proteomes" id="UP000051096">
    <property type="component" value="Unassembled WGS sequence"/>
</dbReference>
<evidence type="ECO:0000256" key="1">
    <source>
        <dbReference type="SAM" id="Phobius"/>
    </source>
</evidence>
<evidence type="ECO:0000313" key="3">
    <source>
        <dbReference type="Proteomes" id="UP000051096"/>
    </source>
</evidence>
<dbReference type="EMBL" id="LJUO01000103">
    <property type="protein sequence ID" value="KPK70032.1"/>
    <property type="molecule type" value="Genomic_DNA"/>
</dbReference>
<comment type="caution">
    <text evidence="2">The sequence shown here is derived from an EMBL/GenBank/DDBJ whole genome shotgun (WGS) entry which is preliminary data.</text>
</comment>
<keyword evidence="1" id="KW-0472">Membrane</keyword>
<sequence length="59" mass="6726">MKILQKVALLFGCITIILGVIARLFFPYKLLFGLGAITYLRLTVVMLLFSVAFYFAHKE</sequence>